<accession>A0A812SCZ0</accession>
<dbReference type="EMBL" id="CAJNDS010002425">
    <property type="protein sequence ID" value="CAE7469140.1"/>
    <property type="molecule type" value="Genomic_DNA"/>
</dbReference>
<reference evidence="1" key="1">
    <citation type="submission" date="2021-02" db="EMBL/GenBank/DDBJ databases">
        <authorList>
            <person name="Dougan E. K."/>
            <person name="Rhodes N."/>
            <person name="Thang M."/>
            <person name="Chan C."/>
        </authorList>
    </citation>
    <scope>NUCLEOTIDE SEQUENCE</scope>
</reference>
<keyword evidence="2" id="KW-1185">Reference proteome</keyword>
<dbReference type="Proteomes" id="UP000604046">
    <property type="component" value="Unassembled WGS sequence"/>
</dbReference>
<sequence length="257" mass="29045">MAQEGDGKALLWSSAVLIRACLAGSFFYSLRNQASQSARAAVSLALISLQSLQATGRSDDTVWLYCQVNRKVQYLDGGYKRFTASELDKLIAKRPKNSQSLKDFYIGQRLVLTSGRWSSDRFVAIVVDLRQLKLDNRKANYTQAKKDIYLGSDETVKLLYVDGGFRRLSVAELEMLMLEDVDSEGWEKWRVGQYIYLAGSGKWWSGRSYGATIVDIRDMDSTVKVQFSTGGFKRLPMEDFKKLVTEPPSMPLGKFRV</sequence>
<comment type="caution">
    <text evidence="1">The sequence shown here is derived from an EMBL/GenBank/DDBJ whole genome shotgun (WGS) entry which is preliminary data.</text>
</comment>
<proteinExistence type="predicted"/>
<organism evidence="1 2">
    <name type="scientific">Symbiodinium natans</name>
    <dbReference type="NCBI Taxonomy" id="878477"/>
    <lineage>
        <taxon>Eukaryota</taxon>
        <taxon>Sar</taxon>
        <taxon>Alveolata</taxon>
        <taxon>Dinophyceae</taxon>
        <taxon>Suessiales</taxon>
        <taxon>Symbiodiniaceae</taxon>
        <taxon>Symbiodinium</taxon>
    </lineage>
</organism>
<evidence type="ECO:0000313" key="1">
    <source>
        <dbReference type="EMBL" id="CAE7469140.1"/>
    </source>
</evidence>
<dbReference type="AlphaFoldDB" id="A0A812SCZ0"/>
<gene>
    <name evidence="1" type="primary">Mpped1</name>
    <name evidence="1" type="ORF">SNAT2548_LOCUS26272</name>
</gene>
<dbReference type="OrthoDB" id="10283124at2759"/>
<protein>
    <submittedName>
        <fullName evidence="1">Mpped1 protein</fullName>
    </submittedName>
</protein>
<name>A0A812SCZ0_9DINO</name>
<evidence type="ECO:0000313" key="2">
    <source>
        <dbReference type="Proteomes" id="UP000604046"/>
    </source>
</evidence>